<evidence type="ECO:0000256" key="3">
    <source>
        <dbReference type="ARBA" id="ARBA00023163"/>
    </source>
</evidence>
<dbReference type="EMBL" id="VXRY01000116">
    <property type="protein sequence ID" value="MXY33071.1"/>
    <property type="molecule type" value="Genomic_DNA"/>
</dbReference>
<feature type="domain" description="HTH araC/xylS-type" evidence="4">
    <location>
        <begin position="232"/>
        <end position="330"/>
    </location>
</feature>
<dbReference type="PROSITE" id="PS00041">
    <property type="entry name" value="HTH_ARAC_FAMILY_1"/>
    <property type="match status" value="1"/>
</dbReference>
<dbReference type="InterPro" id="IPR002818">
    <property type="entry name" value="DJ-1/PfpI"/>
</dbReference>
<dbReference type="Gene3D" id="3.40.50.880">
    <property type="match status" value="1"/>
</dbReference>
<protein>
    <submittedName>
        <fullName evidence="5">GlxA family transcriptional regulator</fullName>
    </submittedName>
</protein>
<dbReference type="GO" id="GO:0003700">
    <property type="term" value="F:DNA-binding transcription factor activity"/>
    <property type="evidence" value="ECO:0007669"/>
    <property type="project" value="InterPro"/>
</dbReference>
<dbReference type="InterPro" id="IPR018060">
    <property type="entry name" value="HTH_AraC"/>
</dbReference>
<keyword evidence="1" id="KW-0805">Transcription regulation</keyword>
<name>A0A6B0XWN7_9RHOB</name>
<evidence type="ECO:0000256" key="2">
    <source>
        <dbReference type="ARBA" id="ARBA00023125"/>
    </source>
</evidence>
<dbReference type="InterPro" id="IPR052158">
    <property type="entry name" value="INH-QAR"/>
</dbReference>
<evidence type="ECO:0000313" key="5">
    <source>
        <dbReference type="EMBL" id="MXY33071.1"/>
    </source>
</evidence>
<dbReference type="InterPro" id="IPR009057">
    <property type="entry name" value="Homeodomain-like_sf"/>
</dbReference>
<evidence type="ECO:0000259" key="4">
    <source>
        <dbReference type="PROSITE" id="PS01124"/>
    </source>
</evidence>
<accession>A0A6B0XWN7</accession>
<keyword evidence="3" id="KW-0804">Transcription</keyword>
<evidence type="ECO:0000256" key="1">
    <source>
        <dbReference type="ARBA" id="ARBA00023015"/>
    </source>
</evidence>
<organism evidence="5">
    <name type="scientific">Boseongicola sp. SB0664_bin_43</name>
    <dbReference type="NCBI Taxonomy" id="2604844"/>
    <lineage>
        <taxon>Bacteria</taxon>
        <taxon>Pseudomonadati</taxon>
        <taxon>Pseudomonadota</taxon>
        <taxon>Alphaproteobacteria</taxon>
        <taxon>Rhodobacterales</taxon>
        <taxon>Paracoccaceae</taxon>
        <taxon>Boseongicola</taxon>
    </lineage>
</organism>
<proteinExistence type="predicted"/>
<dbReference type="InterPro" id="IPR029062">
    <property type="entry name" value="Class_I_gatase-like"/>
</dbReference>
<dbReference type="InterPro" id="IPR018062">
    <property type="entry name" value="HTH_AraC-typ_CS"/>
</dbReference>
<dbReference type="GO" id="GO:0043565">
    <property type="term" value="F:sequence-specific DNA binding"/>
    <property type="evidence" value="ECO:0007669"/>
    <property type="project" value="InterPro"/>
</dbReference>
<dbReference type="SUPFAM" id="SSF46689">
    <property type="entry name" value="Homeodomain-like"/>
    <property type="match status" value="2"/>
</dbReference>
<reference evidence="5" key="1">
    <citation type="submission" date="2019-09" db="EMBL/GenBank/DDBJ databases">
        <title>Characterisation of the sponge microbiome using genome-centric metagenomics.</title>
        <authorList>
            <person name="Engelberts J.P."/>
            <person name="Robbins S.J."/>
            <person name="De Goeij J.M."/>
            <person name="Aranda M."/>
            <person name="Bell S.C."/>
            <person name="Webster N.S."/>
        </authorList>
    </citation>
    <scope>NUCLEOTIDE SEQUENCE</scope>
    <source>
        <strain evidence="5">SB0664_bin_43</strain>
    </source>
</reference>
<dbReference type="SUPFAM" id="SSF52317">
    <property type="entry name" value="Class I glutamine amidotransferase-like"/>
    <property type="match status" value="1"/>
</dbReference>
<dbReference type="PANTHER" id="PTHR43130">
    <property type="entry name" value="ARAC-FAMILY TRANSCRIPTIONAL REGULATOR"/>
    <property type="match status" value="1"/>
</dbReference>
<sequence length="331" mass="35895">MLELDRNLRIQDISGATEFSPFRVGILPVPGFALMSYACTVEPLRAANLLSDSKLYEIIHFSSGGPVPSSGAALIERTSWPGGAEDIDLLLVVAGGDPFAFDDAAILEWLRLLDAQGVRIGGVSGGSVILAMAGLMEGRRMTVHWEHAAALSEIHPDCLIERRLYVMDRDRVTCGGGTAPLDLMHALISSQWGGGFARLVSDWFLHTDVRAAADPQRGTLAERLGSNSPHLVEAVSAMEDHIADPLSLSQLAMVAGVTPRHLNRLFAERLGRSTMAYYRAMRLDVAQRLIKNTPMSIAEVSEATGFVTSSHFSGAYRQNFGVSPRRGRQVE</sequence>
<comment type="caution">
    <text evidence="5">The sequence shown here is derived from an EMBL/GenBank/DDBJ whole genome shotgun (WGS) entry which is preliminary data.</text>
</comment>
<dbReference type="CDD" id="cd03136">
    <property type="entry name" value="GATase1_AraC_ArgR_like"/>
    <property type="match status" value="1"/>
</dbReference>
<dbReference type="Pfam" id="PF01965">
    <property type="entry name" value="DJ-1_PfpI"/>
    <property type="match status" value="1"/>
</dbReference>
<dbReference type="AlphaFoldDB" id="A0A6B0XWN7"/>
<dbReference type="Pfam" id="PF12833">
    <property type="entry name" value="HTH_18"/>
    <property type="match status" value="1"/>
</dbReference>
<keyword evidence="2" id="KW-0238">DNA-binding</keyword>
<dbReference type="PROSITE" id="PS01124">
    <property type="entry name" value="HTH_ARAC_FAMILY_2"/>
    <property type="match status" value="1"/>
</dbReference>
<gene>
    <name evidence="5" type="ORF">F4Y60_03080</name>
</gene>
<dbReference type="SMART" id="SM00342">
    <property type="entry name" value="HTH_ARAC"/>
    <property type="match status" value="1"/>
</dbReference>
<dbReference type="PANTHER" id="PTHR43130:SF3">
    <property type="entry name" value="HTH-TYPE TRANSCRIPTIONAL REGULATOR RV1931C"/>
    <property type="match status" value="1"/>
</dbReference>
<dbReference type="Gene3D" id="1.10.10.60">
    <property type="entry name" value="Homeodomain-like"/>
    <property type="match status" value="1"/>
</dbReference>